<organism evidence="2 3">
    <name type="scientific">Pelobates cultripes</name>
    <name type="common">Western spadefoot toad</name>
    <dbReference type="NCBI Taxonomy" id="61616"/>
    <lineage>
        <taxon>Eukaryota</taxon>
        <taxon>Metazoa</taxon>
        <taxon>Chordata</taxon>
        <taxon>Craniata</taxon>
        <taxon>Vertebrata</taxon>
        <taxon>Euteleostomi</taxon>
        <taxon>Amphibia</taxon>
        <taxon>Batrachia</taxon>
        <taxon>Anura</taxon>
        <taxon>Pelobatoidea</taxon>
        <taxon>Pelobatidae</taxon>
        <taxon>Pelobates</taxon>
    </lineage>
</organism>
<gene>
    <name evidence="2" type="ORF">PECUL_23A001124</name>
</gene>
<evidence type="ECO:0000313" key="2">
    <source>
        <dbReference type="EMBL" id="CAH2296893.1"/>
    </source>
</evidence>
<proteinExistence type="predicted"/>
<dbReference type="AlphaFoldDB" id="A0AAD1SBP2"/>
<dbReference type="EMBL" id="OW240916">
    <property type="protein sequence ID" value="CAH2296893.1"/>
    <property type="molecule type" value="Genomic_DNA"/>
</dbReference>
<reference evidence="2" key="1">
    <citation type="submission" date="2022-03" db="EMBL/GenBank/DDBJ databases">
        <authorList>
            <person name="Alioto T."/>
            <person name="Alioto T."/>
            <person name="Gomez Garrido J."/>
        </authorList>
    </citation>
    <scope>NUCLEOTIDE SEQUENCE</scope>
</reference>
<accession>A0AAD1SBP2</accession>
<protein>
    <submittedName>
        <fullName evidence="2">Uncharacterized protein</fullName>
    </submittedName>
</protein>
<feature type="region of interest" description="Disordered" evidence="1">
    <location>
        <begin position="99"/>
        <end position="124"/>
    </location>
</feature>
<evidence type="ECO:0000313" key="3">
    <source>
        <dbReference type="Proteomes" id="UP001295444"/>
    </source>
</evidence>
<name>A0AAD1SBP2_PELCU</name>
<sequence length="191" mass="21767">MDTLIIPIASCCQAHLLLLPPRTGRCYPNPIGLPQIASASRSKQALLNYTNDHKMADASFLIKQKLSLPPIDRLSSTDQCLQWLEDLFQLKLRTMTARPTIQEGARRGKNQKVGKSPPSLNPLKTLPRLTPLQFGWRISSGLASKVQQTDLRRRRLMPRISSCPQRKRDLAHKRHQVRGEVKLAHKRVLEW</sequence>
<keyword evidence="3" id="KW-1185">Reference proteome</keyword>
<evidence type="ECO:0000256" key="1">
    <source>
        <dbReference type="SAM" id="MobiDB-lite"/>
    </source>
</evidence>
<dbReference type="Proteomes" id="UP001295444">
    <property type="component" value="Chromosome 05"/>
</dbReference>